<protein>
    <submittedName>
        <fullName evidence="1">Uncharacterized protein</fullName>
    </submittedName>
</protein>
<accession>A0A8H7V532</accession>
<evidence type="ECO:0000313" key="1">
    <source>
        <dbReference type="EMBL" id="KAG2210456.1"/>
    </source>
</evidence>
<dbReference type="EMBL" id="JAEPRD010000011">
    <property type="protein sequence ID" value="KAG2210456.1"/>
    <property type="molecule type" value="Genomic_DNA"/>
</dbReference>
<name>A0A8H7V532_9FUNG</name>
<organism evidence="1 2">
    <name type="scientific">Mucor saturninus</name>
    <dbReference type="NCBI Taxonomy" id="64648"/>
    <lineage>
        <taxon>Eukaryota</taxon>
        <taxon>Fungi</taxon>
        <taxon>Fungi incertae sedis</taxon>
        <taxon>Mucoromycota</taxon>
        <taxon>Mucoromycotina</taxon>
        <taxon>Mucoromycetes</taxon>
        <taxon>Mucorales</taxon>
        <taxon>Mucorineae</taxon>
        <taxon>Mucoraceae</taxon>
        <taxon>Mucor</taxon>
    </lineage>
</organism>
<comment type="caution">
    <text evidence="1">The sequence shown here is derived from an EMBL/GenBank/DDBJ whole genome shotgun (WGS) entry which is preliminary data.</text>
</comment>
<dbReference type="AlphaFoldDB" id="A0A8H7V532"/>
<gene>
    <name evidence="1" type="ORF">INT47_002398</name>
</gene>
<reference evidence="1" key="1">
    <citation type="submission" date="2020-12" db="EMBL/GenBank/DDBJ databases">
        <title>Metabolic potential, ecology and presence of endohyphal bacteria is reflected in genomic diversity of Mucoromycotina.</title>
        <authorList>
            <person name="Muszewska A."/>
            <person name="Okrasinska A."/>
            <person name="Steczkiewicz K."/>
            <person name="Drgas O."/>
            <person name="Orlowska M."/>
            <person name="Perlinska-Lenart U."/>
            <person name="Aleksandrzak-Piekarczyk T."/>
            <person name="Szatraj K."/>
            <person name="Zielenkiewicz U."/>
            <person name="Pilsyk S."/>
            <person name="Malc E."/>
            <person name="Mieczkowski P."/>
            <person name="Kruszewska J.S."/>
            <person name="Biernat P."/>
            <person name="Pawlowska J."/>
        </authorList>
    </citation>
    <scope>NUCLEOTIDE SEQUENCE</scope>
    <source>
        <strain evidence="1">WA0000017839</strain>
    </source>
</reference>
<dbReference type="Proteomes" id="UP000603453">
    <property type="component" value="Unassembled WGS sequence"/>
</dbReference>
<evidence type="ECO:0000313" key="2">
    <source>
        <dbReference type="Proteomes" id="UP000603453"/>
    </source>
</evidence>
<sequence>MIVDTNFSVLNNNDTKGFWAGMLDAERRRKSTAPTSSTFTAAEINSLKESDSLHMDGCEKFVANLVGSEGRATIVVDRKNRYFHALGMNGILDLSDTSENSQFSKFPVDIQEGMKRLFPHPTVTIPSIDERYTKAQQDIKHTSNHHGRYYKKYLEKLENFQTNEKCDVTKKLHVILLELLLYDGYIFDDKESKLLSEGNYVVKIWGPLLEVLCRNLETRLAEMVPIRSP</sequence>
<dbReference type="OrthoDB" id="2288006at2759"/>
<proteinExistence type="predicted"/>
<feature type="non-terminal residue" evidence="1">
    <location>
        <position position="1"/>
    </location>
</feature>
<keyword evidence="2" id="KW-1185">Reference proteome</keyword>